<accession>A0A3N2AV46</accession>
<organism evidence="2 3">
    <name type="scientific">Agrococcus jenensis</name>
    <dbReference type="NCBI Taxonomy" id="46353"/>
    <lineage>
        <taxon>Bacteria</taxon>
        <taxon>Bacillati</taxon>
        <taxon>Actinomycetota</taxon>
        <taxon>Actinomycetes</taxon>
        <taxon>Micrococcales</taxon>
        <taxon>Microbacteriaceae</taxon>
        <taxon>Agrococcus</taxon>
    </lineage>
</organism>
<gene>
    <name evidence="2" type="ORF">EDD26_2245</name>
</gene>
<evidence type="ECO:0000313" key="2">
    <source>
        <dbReference type="EMBL" id="ROR66850.1"/>
    </source>
</evidence>
<dbReference type="Gene3D" id="3.10.180.10">
    <property type="entry name" value="2,3-Dihydroxybiphenyl 1,2-Dioxygenase, domain 1"/>
    <property type="match status" value="1"/>
</dbReference>
<evidence type="ECO:0000313" key="3">
    <source>
        <dbReference type="Proteomes" id="UP000275456"/>
    </source>
</evidence>
<dbReference type="SUPFAM" id="SSF54593">
    <property type="entry name" value="Glyoxalase/Bleomycin resistance protein/Dihydroxybiphenyl dioxygenase"/>
    <property type="match status" value="1"/>
</dbReference>
<keyword evidence="3" id="KW-1185">Reference proteome</keyword>
<feature type="domain" description="Glyoxalase-like" evidence="1">
    <location>
        <begin position="7"/>
        <end position="181"/>
    </location>
</feature>
<dbReference type="Pfam" id="PF13468">
    <property type="entry name" value="Glyoxalase_3"/>
    <property type="match status" value="1"/>
</dbReference>
<name>A0A3N2AV46_9MICO</name>
<dbReference type="InterPro" id="IPR029068">
    <property type="entry name" value="Glyas_Bleomycin-R_OHBP_Dase"/>
</dbReference>
<evidence type="ECO:0000259" key="1">
    <source>
        <dbReference type="Pfam" id="PF13468"/>
    </source>
</evidence>
<dbReference type="RefSeq" id="WP_123697788.1">
    <property type="nucleotide sequence ID" value="NZ_RKHJ01000001.1"/>
</dbReference>
<proteinExistence type="predicted"/>
<protein>
    <submittedName>
        <fullName evidence="2">Glyoxalase-like protein</fullName>
    </submittedName>
</protein>
<dbReference type="EMBL" id="RKHJ01000001">
    <property type="protein sequence ID" value="ROR66850.1"/>
    <property type="molecule type" value="Genomic_DNA"/>
</dbReference>
<dbReference type="Proteomes" id="UP000275456">
    <property type="component" value="Unassembled WGS sequence"/>
</dbReference>
<dbReference type="OrthoDB" id="3227561at2"/>
<dbReference type="InterPro" id="IPR025870">
    <property type="entry name" value="Glyoxalase-like_dom"/>
</dbReference>
<sequence length="219" mass="22807">MGAPAILDHVVLAGPDLAATIDEVELRTGVRAPLGGRHPGGTANALIGFTRGGRRVKQYLELIGPDAEGGWAASEIGRFGIAELPAPAVVSFAIAPHDLDATVERATAAGAGIAALVPLSRRTPDGRELAWRLGLPEDERQPPFLIDWGDTAHPALDDIPALELLAVRRLATDVAAETARLRALGVEVGDGRDALEVVAADADGIEIEVEVDGLPVVLR</sequence>
<dbReference type="AlphaFoldDB" id="A0A3N2AV46"/>
<reference evidence="2 3" key="1">
    <citation type="submission" date="2018-11" db="EMBL/GenBank/DDBJ databases">
        <title>Sequencing the genomes of 1000 actinobacteria strains.</title>
        <authorList>
            <person name="Klenk H.-P."/>
        </authorList>
    </citation>
    <scope>NUCLEOTIDE SEQUENCE [LARGE SCALE GENOMIC DNA]</scope>
    <source>
        <strain evidence="2 3">DSM 9580</strain>
    </source>
</reference>
<comment type="caution">
    <text evidence="2">The sequence shown here is derived from an EMBL/GenBank/DDBJ whole genome shotgun (WGS) entry which is preliminary data.</text>
</comment>